<name>A0A6J4HCU9_9SPHI</name>
<dbReference type="Pfam" id="PF01638">
    <property type="entry name" value="HxlR"/>
    <property type="match status" value="1"/>
</dbReference>
<dbReference type="InterPro" id="IPR036390">
    <property type="entry name" value="WH_DNA-bd_sf"/>
</dbReference>
<evidence type="ECO:0000256" key="1">
    <source>
        <dbReference type="ARBA" id="ARBA00023015"/>
    </source>
</evidence>
<keyword evidence="3" id="KW-0804">Transcription</keyword>
<protein>
    <submittedName>
        <fullName evidence="5">Transcriptional regulator, HxlR family</fullName>
    </submittedName>
</protein>
<evidence type="ECO:0000256" key="2">
    <source>
        <dbReference type="ARBA" id="ARBA00023125"/>
    </source>
</evidence>
<evidence type="ECO:0000256" key="3">
    <source>
        <dbReference type="ARBA" id="ARBA00023163"/>
    </source>
</evidence>
<dbReference type="PANTHER" id="PTHR33204:SF29">
    <property type="entry name" value="TRANSCRIPTIONAL REGULATOR"/>
    <property type="match status" value="1"/>
</dbReference>
<evidence type="ECO:0000259" key="4">
    <source>
        <dbReference type="PROSITE" id="PS51118"/>
    </source>
</evidence>
<dbReference type="InterPro" id="IPR036388">
    <property type="entry name" value="WH-like_DNA-bd_sf"/>
</dbReference>
<accession>A0A6J4HCU9</accession>
<dbReference type="SUPFAM" id="SSF46785">
    <property type="entry name" value="Winged helix' DNA-binding domain"/>
    <property type="match status" value="1"/>
</dbReference>
<dbReference type="PROSITE" id="PS51118">
    <property type="entry name" value="HTH_HXLR"/>
    <property type="match status" value="1"/>
</dbReference>
<dbReference type="Gene3D" id="1.10.10.10">
    <property type="entry name" value="Winged helix-like DNA-binding domain superfamily/Winged helix DNA-binding domain"/>
    <property type="match status" value="1"/>
</dbReference>
<sequence length="122" mass="14009">MEKVTYQNIEHCPVTFTMEVIGGKWKLLIMYLLSNGINRFGKMSMTLRGISKQMLTTQLRELESDGIIERKIYAEIPPRVEYFLTPKGQSLLPIIALMKDWGLSHLQPERRETGIGALVQLD</sequence>
<dbReference type="EMBL" id="CADCTQ010000034">
    <property type="protein sequence ID" value="CAA9220054.1"/>
    <property type="molecule type" value="Genomic_DNA"/>
</dbReference>
<evidence type="ECO:0000313" key="5">
    <source>
        <dbReference type="EMBL" id="CAA9220054.1"/>
    </source>
</evidence>
<proteinExistence type="predicted"/>
<keyword evidence="2" id="KW-0238">DNA-binding</keyword>
<dbReference type="AlphaFoldDB" id="A0A6J4HCU9"/>
<dbReference type="GO" id="GO:0003677">
    <property type="term" value="F:DNA binding"/>
    <property type="evidence" value="ECO:0007669"/>
    <property type="project" value="UniProtKB-KW"/>
</dbReference>
<organism evidence="5">
    <name type="scientific">uncultured Cytophagales bacterium</name>
    <dbReference type="NCBI Taxonomy" id="158755"/>
    <lineage>
        <taxon>Bacteria</taxon>
        <taxon>Pseudomonadati</taxon>
        <taxon>Bacteroidota</taxon>
        <taxon>Sphingobacteriia</taxon>
        <taxon>Sphingobacteriales</taxon>
        <taxon>environmental samples</taxon>
    </lineage>
</organism>
<gene>
    <name evidence="5" type="ORF">AVDCRST_MAG56-391</name>
</gene>
<reference evidence="5" key="1">
    <citation type="submission" date="2020-02" db="EMBL/GenBank/DDBJ databases">
        <authorList>
            <person name="Meier V. D."/>
        </authorList>
    </citation>
    <scope>NUCLEOTIDE SEQUENCE</scope>
    <source>
        <strain evidence="5">AVDCRST_MAG56</strain>
    </source>
</reference>
<feature type="domain" description="HTH hxlR-type" evidence="4">
    <location>
        <begin position="12"/>
        <end position="110"/>
    </location>
</feature>
<dbReference type="InterPro" id="IPR002577">
    <property type="entry name" value="HTH_HxlR"/>
</dbReference>
<keyword evidence="1" id="KW-0805">Transcription regulation</keyword>
<dbReference type="PANTHER" id="PTHR33204">
    <property type="entry name" value="TRANSCRIPTIONAL REGULATOR, MARR FAMILY"/>
    <property type="match status" value="1"/>
</dbReference>